<dbReference type="Proteomes" id="UP001274830">
    <property type="component" value="Unassembled WGS sequence"/>
</dbReference>
<keyword evidence="2" id="KW-0812">Transmembrane</keyword>
<keyword evidence="2" id="KW-0472">Membrane</keyword>
<dbReference type="EMBL" id="JAUTXT010000010">
    <property type="protein sequence ID" value="KAK3676458.1"/>
    <property type="molecule type" value="Genomic_DNA"/>
</dbReference>
<comment type="caution">
    <text evidence="3">The sequence shown here is derived from an EMBL/GenBank/DDBJ whole genome shotgun (WGS) entry which is preliminary data.</text>
</comment>
<evidence type="ECO:0000256" key="1">
    <source>
        <dbReference type="SAM" id="MobiDB-lite"/>
    </source>
</evidence>
<protein>
    <submittedName>
        <fullName evidence="3">Uncharacterized protein</fullName>
    </submittedName>
</protein>
<sequence>MIAAETSEEAVRGTLQINHGRDASSDDFMHGGDNQWRASSQGRNPLPAEPTERDIYDSHVPRNEPLPPYERLWSMAFNAYFLVLVLDMLVLGYIMYPQELHEQSTAKWYESASRFIIAECVVYEVGVAIAGYCLWKRVELILEEDGASKEGSA</sequence>
<reference evidence="3" key="1">
    <citation type="submission" date="2023-07" db="EMBL/GenBank/DDBJ databases">
        <title>Black Yeasts Isolated from many extreme environments.</title>
        <authorList>
            <person name="Coleine C."/>
            <person name="Stajich J.E."/>
            <person name="Selbmann L."/>
        </authorList>
    </citation>
    <scope>NUCLEOTIDE SEQUENCE</scope>
    <source>
        <strain evidence="3">CCFEE 5485</strain>
    </source>
</reference>
<keyword evidence="4" id="KW-1185">Reference proteome</keyword>
<keyword evidence="2" id="KW-1133">Transmembrane helix</keyword>
<accession>A0AAE0WR29</accession>
<organism evidence="3 4">
    <name type="scientific">Recurvomyces mirabilis</name>
    <dbReference type="NCBI Taxonomy" id="574656"/>
    <lineage>
        <taxon>Eukaryota</taxon>
        <taxon>Fungi</taxon>
        <taxon>Dikarya</taxon>
        <taxon>Ascomycota</taxon>
        <taxon>Pezizomycotina</taxon>
        <taxon>Dothideomycetes</taxon>
        <taxon>Dothideomycetidae</taxon>
        <taxon>Mycosphaerellales</taxon>
        <taxon>Teratosphaeriaceae</taxon>
        <taxon>Recurvomyces</taxon>
    </lineage>
</organism>
<feature type="region of interest" description="Disordered" evidence="1">
    <location>
        <begin position="1"/>
        <end position="60"/>
    </location>
</feature>
<feature type="compositionally biased region" description="Basic and acidic residues" evidence="1">
    <location>
        <begin position="50"/>
        <end position="60"/>
    </location>
</feature>
<proteinExistence type="predicted"/>
<evidence type="ECO:0000313" key="4">
    <source>
        <dbReference type="Proteomes" id="UP001274830"/>
    </source>
</evidence>
<dbReference type="AlphaFoldDB" id="A0AAE0WR29"/>
<name>A0AAE0WR29_9PEZI</name>
<feature type="transmembrane region" description="Helical" evidence="2">
    <location>
        <begin position="115"/>
        <end position="135"/>
    </location>
</feature>
<feature type="transmembrane region" description="Helical" evidence="2">
    <location>
        <begin position="72"/>
        <end position="95"/>
    </location>
</feature>
<feature type="compositionally biased region" description="Basic and acidic residues" evidence="1">
    <location>
        <begin position="19"/>
        <end position="30"/>
    </location>
</feature>
<evidence type="ECO:0000313" key="3">
    <source>
        <dbReference type="EMBL" id="KAK3676458.1"/>
    </source>
</evidence>
<evidence type="ECO:0000256" key="2">
    <source>
        <dbReference type="SAM" id="Phobius"/>
    </source>
</evidence>
<gene>
    <name evidence="3" type="ORF">LTR78_003734</name>
</gene>